<comment type="caution">
    <text evidence="1">The sequence shown here is derived from an EMBL/GenBank/DDBJ whole genome shotgun (WGS) entry which is preliminary data.</text>
</comment>
<sequence>MSLRDRFDEARASYFASRQRQLRQRGLWTDALDTLVDEADWLSRRAPGSSRWPDLLMEATEVAANLDDLTEYRAFLRHFADHVLPEGPGTDTRLWDALKPLEDLKHAAALEVLGSWLTLARPESATGPYLEGHAIEGRHATPDDRRRADQAFALAAHRAELATTQDPAEYGRLQRHCELRRGALSLNTGLDRRATQTPLGHLNWSMFSRAEQLWMAHALTHSERWIDRVRVIDLLLDALRETPDRTASAQDPDELRTIARELLSNAPLQLHPAELERLPELIATLFDETECAHWQRHLQARERLQHLVSSPLQKTDAAAEVKATLERLALDAPSRWQPVAQHAAMLLTRTEHHPDSPVPINRDPLAEYYATLSETLASLDREHPPAGLLGRLNAAARALEDDTGALRALALIWPELLEQTSADSRARLLPELLDLASLHARGPSPSYGWWALAAHLYRAGLPGCALPFAERARQEGSRSAKEDIIFYVKSKTLKEAASRRDAALARSWLTLSP</sequence>
<keyword evidence="2" id="KW-1185">Reference proteome</keyword>
<proteinExistence type="predicted"/>
<dbReference type="Proteomes" id="UP000282926">
    <property type="component" value="Unassembled WGS sequence"/>
</dbReference>
<gene>
    <name evidence="1" type="ORF">EA187_11525</name>
</gene>
<evidence type="ECO:0008006" key="3">
    <source>
        <dbReference type="Google" id="ProtNLM"/>
    </source>
</evidence>
<reference evidence="1 2" key="1">
    <citation type="submission" date="2019-01" db="EMBL/GenBank/DDBJ databases">
        <title>Lujinxingia litoralis gen. nov., sp. nov. and Lujinxingia sediminis gen. nov., sp. nov., new members in the order Bradymonadales, isolated from coastal sediment.</title>
        <authorList>
            <person name="Li C.-M."/>
        </authorList>
    </citation>
    <scope>NUCLEOTIDE SEQUENCE [LARGE SCALE GENOMIC DNA]</scope>
    <source>
        <strain evidence="1 2">SEH01</strain>
    </source>
</reference>
<protein>
    <recommendedName>
        <fullName evidence="3">DUF4034 domain-containing protein</fullName>
    </recommendedName>
</protein>
<evidence type="ECO:0000313" key="1">
    <source>
        <dbReference type="EMBL" id="RVU44169.1"/>
    </source>
</evidence>
<dbReference type="EMBL" id="SADD01000005">
    <property type="protein sequence ID" value="RVU44169.1"/>
    <property type="molecule type" value="Genomic_DNA"/>
</dbReference>
<organism evidence="1 2">
    <name type="scientific">Lujinxingia sediminis</name>
    <dbReference type="NCBI Taxonomy" id="2480984"/>
    <lineage>
        <taxon>Bacteria</taxon>
        <taxon>Deltaproteobacteria</taxon>
        <taxon>Bradymonadales</taxon>
        <taxon>Lujinxingiaceae</taxon>
        <taxon>Lujinxingia</taxon>
    </lineage>
</organism>
<evidence type="ECO:0000313" key="2">
    <source>
        <dbReference type="Proteomes" id="UP000282926"/>
    </source>
</evidence>
<accession>A0ABY0CSU7</accession>
<dbReference type="RefSeq" id="WP_127780345.1">
    <property type="nucleotide sequence ID" value="NZ_SADD01000005.1"/>
</dbReference>
<name>A0ABY0CSU7_9DELT</name>